<dbReference type="OrthoDB" id="1885101at2759"/>
<dbReference type="InterPro" id="IPR040358">
    <property type="entry name" value="At4g22758-like"/>
</dbReference>
<feature type="domain" description="DUF7054" evidence="3">
    <location>
        <begin position="124"/>
        <end position="205"/>
    </location>
</feature>
<sequence length="398" mass="45977">MSESIHRIRKTSPDASRGRSSRTRRPRKHQLSRRIPTKIRSKSTKIFNRSFSEPNLHQNIAVNDDDDRRCSTPVIDLPAEEPEQIVYLSKIRSEVFASAPSLSGFSSPSSSSSPINQQVYKREAAKVVINVSVEGSPGPIRTLVKLSCNVEETIRMVVDKYCKEGRTPKLDKDLAFELHQSHFSIQCLEKTEVIGEIGSRSFYMRKREPENRIPVGRSIPSSNLIGSFIAQTIGRIVRRTKKIWNILRDRARRRKQNVATRRRMGDLLDWIISFLFLVTLLIIVIYQLTCFADLEADHINPYDSSTKINRVVLPEFGLQALLCVYYVFTGHWFMAVLSLPYLFYNIRLFMKKEHLADVTEMYNINKWEQKKRIYKIGHIALSIFITSYWLIHSALGDI</sequence>
<evidence type="ECO:0000256" key="1">
    <source>
        <dbReference type="SAM" id="MobiDB-lite"/>
    </source>
</evidence>
<feature type="transmembrane region" description="Helical" evidence="2">
    <location>
        <begin position="267"/>
        <end position="288"/>
    </location>
</feature>
<protein>
    <recommendedName>
        <fullName evidence="3">DUF7054 domain-containing protein</fullName>
    </recommendedName>
</protein>
<keyword evidence="2" id="KW-0812">Transmembrane</keyword>
<comment type="caution">
    <text evidence="4">The sequence shown here is derived from an EMBL/GenBank/DDBJ whole genome shotgun (WGS) entry which is preliminary data.</text>
</comment>
<evidence type="ECO:0000259" key="3">
    <source>
        <dbReference type="Pfam" id="PF23156"/>
    </source>
</evidence>
<keyword evidence="2" id="KW-1133">Transmembrane helix</keyword>
<name>A0A6D2HX87_9BRAS</name>
<dbReference type="InterPro" id="IPR003377">
    <property type="entry name" value="Cornichon"/>
</dbReference>
<organism evidence="4 5">
    <name type="scientific">Microthlaspi erraticum</name>
    <dbReference type="NCBI Taxonomy" id="1685480"/>
    <lineage>
        <taxon>Eukaryota</taxon>
        <taxon>Viridiplantae</taxon>
        <taxon>Streptophyta</taxon>
        <taxon>Embryophyta</taxon>
        <taxon>Tracheophyta</taxon>
        <taxon>Spermatophyta</taxon>
        <taxon>Magnoliopsida</taxon>
        <taxon>eudicotyledons</taxon>
        <taxon>Gunneridae</taxon>
        <taxon>Pentapetalae</taxon>
        <taxon>rosids</taxon>
        <taxon>malvids</taxon>
        <taxon>Brassicales</taxon>
        <taxon>Brassicaceae</taxon>
        <taxon>Coluteocarpeae</taxon>
        <taxon>Microthlaspi</taxon>
    </lineage>
</organism>
<dbReference type="Proteomes" id="UP000467841">
    <property type="component" value="Unassembled WGS sequence"/>
</dbReference>
<keyword evidence="5" id="KW-1185">Reference proteome</keyword>
<feature type="compositionally biased region" description="Basic residues" evidence="1">
    <location>
        <begin position="19"/>
        <end position="35"/>
    </location>
</feature>
<evidence type="ECO:0000256" key="2">
    <source>
        <dbReference type="SAM" id="Phobius"/>
    </source>
</evidence>
<evidence type="ECO:0000313" key="5">
    <source>
        <dbReference type="Proteomes" id="UP000467841"/>
    </source>
</evidence>
<feature type="transmembrane region" description="Helical" evidence="2">
    <location>
        <begin position="373"/>
        <end position="391"/>
    </location>
</feature>
<feature type="transmembrane region" description="Helical" evidence="2">
    <location>
        <begin position="324"/>
        <end position="344"/>
    </location>
</feature>
<evidence type="ECO:0000313" key="4">
    <source>
        <dbReference type="EMBL" id="CAA7018599.1"/>
    </source>
</evidence>
<keyword evidence="2" id="KW-0472">Membrane</keyword>
<dbReference type="Pfam" id="PF23156">
    <property type="entry name" value="DUF7054"/>
    <property type="match status" value="1"/>
</dbReference>
<proteinExistence type="predicted"/>
<dbReference type="EMBL" id="CACVBM020000399">
    <property type="protein sequence ID" value="CAA7018599.1"/>
    <property type="molecule type" value="Genomic_DNA"/>
</dbReference>
<feature type="region of interest" description="Disordered" evidence="1">
    <location>
        <begin position="1"/>
        <end position="35"/>
    </location>
</feature>
<gene>
    <name evidence="4" type="ORF">MERR_LOCUS5834</name>
</gene>
<dbReference type="AlphaFoldDB" id="A0A6D2HX87"/>
<dbReference type="PANTHER" id="PTHR33270">
    <property type="entry name" value="BNAC05G50380D PROTEIN"/>
    <property type="match status" value="1"/>
</dbReference>
<dbReference type="PANTHER" id="PTHR33270:SF47">
    <property type="entry name" value="SNRNP25 UBIQUITIN-LIKE DOMAIN-CONTAINING PROTEIN"/>
    <property type="match status" value="1"/>
</dbReference>
<dbReference type="InterPro" id="IPR055482">
    <property type="entry name" value="DUF7054"/>
</dbReference>
<reference evidence="4" key="1">
    <citation type="submission" date="2020-01" db="EMBL/GenBank/DDBJ databases">
        <authorList>
            <person name="Mishra B."/>
        </authorList>
    </citation>
    <scope>NUCLEOTIDE SEQUENCE [LARGE SCALE GENOMIC DNA]</scope>
</reference>
<dbReference type="GO" id="GO:0016192">
    <property type="term" value="P:vesicle-mediated transport"/>
    <property type="evidence" value="ECO:0007669"/>
    <property type="project" value="InterPro"/>
</dbReference>
<dbReference type="SMART" id="SM01398">
    <property type="entry name" value="Cornichon"/>
    <property type="match status" value="1"/>
</dbReference>
<accession>A0A6D2HX87</accession>
<dbReference type="Pfam" id="PF03311">
    <property type="entry name" value="Cornichon"/>
    <property type="match status" value="1"/>
</dbReference>